<keyword evidence="6" id="KW-1185">Reference proteome</keyword>
<organism evidence="5 6">
    <name type="scientific">Stenomitos frigidus AS-A4</name>
    <dbReference type="NCBI Taxonomy" id="2933935"/>
    <lineage>
        <taxon>Bacteria</taxon>
        <taxon>Bacillati</taxon>
        <taxon>Cyanobacteriota</taxon>
        <taxon>Cyanophyceae</taxon>
        <taxon>Leptolyngbyales</taxon>
        <taxon>Leptolyngbyaceae</taxon>
        <taxon>Stenomitos</taxon>
    </lineage>
</organism>
<feature type="region of interest" description="Disordered" evidence="3">
    <location>
        <begin position="933"/>
        <end position="965"/>
    </location>
</feature>
<evidence type="ECO:0000259" key="4">
    <source>
        <dbReference type="PROSITE" id="PS51206"/>
    </source>
</evidence>
<keyword evidence="2" id="KW-0067">ATP-binding</keyword>
<dbReference type="Gene3D" id="3.40.50.300">
    <property type="entry name" value="P-loop containing nucleotide triphosphate hydrolases"/>
    <property type="match status" value="1"/>
</dbReference>
<dbReference type="EMBL" id="JAMPLM010000011">
    <property type="protein sequence ID" value="MEP1059602.1"/>
    <property type="molecule type" value="Genomic_DNA"/>
</dbReference>
<evidence type="ECO:0000313" key="6">
    <source>
        <dbReference type="Proteomes" id="UP001476950"/>
    </source>
</evidence>
<reference evidence="5 6" key="1">
    <citation type="submission" date="2022-04" db="EMBL/GenBank/DDBJ databases">
        <title>Positive selection, recombination, and allopatry shape intraspecific diversity of widespread and dominant cyanobacteria.</title>
        <authorList>
            <person name="Wei J."/>
            <person name="Shu W."/>
            <person name="Hu C."/>
        </authorList>
    </citation>
    <scope>NUCLEOTIDE SEQUENCE [LARGE SCALE GENOMIC DNA]</scope>
    <source>
        <strain evidence="5 6">AS-A4</strain>
    </source>
</reference>
<feature type="domain" description="SF3 helicase" evidence="4">
    <location>
        <begin position="454"/>
        <end position="609"/>
    </location>
</feature>
<sequence length="1126" mass="123284">MSTQVSTHLTQEHIAHLVQEGFTPEQIGLLQQWGVRSLSQAEAEKMGFRVKGVDGIVQASSGLYFPFSKDFGQIRADQPPINSKGKPCKYLTPVGAKSEAWLPENCQVVTEGLKDAAAGTLHGKIPTGALAGVSHYRKALPEGAGYTILFDADGWHNPSVFTNLINAGVYLKGKIQLVPELSGEPKAGLCEYFKNPTADYKGLIDSAMTVTAFMLALPDHWSGLTGEKKIDCVRKALVLAAHHLDGFAQEQLIQKIRTATGFPLKFLKGELSKANRKVTRRKAQKVNSVPKRAGLIPIKFDNNGKPILPSSSFVANTLAGHYQPELAWNVEQQEFYHYAVEFDGLWSHEPLEFVRAMIVAELNSSGASDLYSSGYVASVCDLLKWHLAVKRWNETDGSNLLPLRNGVLNVSTGKLLSHGPGYRFLWQLPYAYNPLATCQPIQDWLLEAQDGDPKRVQLLRAYLKAILTGRTDFQRYLECLGPGGTGKSTYTRLAIALVGLDNVFITGLSHLENNKFETSGIYGKRLVLITDSERYGGQVTVLKALTGQDPLRNEQKGKQQGRGFIPKALVLIAANEAIQSADYTSGLERRRLTIPFLHQVSASQRRDLLTITNTSVSGEFADYLPGLLNWVLALPDTEMKELLINPLVVVPSLAQAKAESLLASNPIAQWLDNHVIVAPGAKAYVGLAKELRETSGEPGNNLSRKYYQNNDRWLYANYIQFCHEVGNSSVALNRFSLLLDDLLRLQLKLAVTKDRDRNGSFFEGIAIRDSRDDVSPRPITEDSNHVSGTVAVRGCDESVTAETPVDVGCDGCDGLLAIGLDQTCNVSPRPITEDSNHVSGTVAVRGCDESVTAETPVDVGCDGCDGLLAIGLDQTCNVSPRPITEDSNHVSGTVAVRGCDESVTAETPVDVGCDGCDGLLAIGLDQTCNPEEEEITTVSLNSEPRANKSDENPSHPSQSISTGVSANTQPVTVATTHHLPKLPHALFDSRWRDDSDPFWNRLEASAETSTLTRKNRALQIRAAWLAAESGDELKSLTQRWGQEAKFVWNRVLTIPEQNRLKALAESRQINISDIPKDDWSAEELVNMKAMWDSDESLEARRGLLEVFPLAVLERAIPTLELKGVLN</sequence>
<dbReference type="RefSeq" id="WP_190446564.1">
    <property type="nucleotide sequence ID" value="NZ_JAMPLM010000011.1"/>
</dbReference>
<dbReference type="PROSITE" id="PS51206">
    <property type="entry name" value="SF3_HELICASE_1"/>
    <property type="match status" value="1"/>
</dbReference>
<proteinExistence type="predicted"/>
<evidence type="ECO:0000256" key="3">
    <source>
        <dbReference type="SAM" id="MobiDB-lite"/>
    </source>
</evidence>
<evidence type="ECO:0000256" key="2">
    <source>
        <dbReference type="ARBA" id="ARBA00022840"/>
    </source>
</evidence>
<accession>A0ABV0KK17</accession>
<dbReference type="Pfam" id="PF08706">
    <property type="entry name" value="D5_N"/>
    <property type="match status" value="1"/>
</dbReference>
<evidence type="ECO:0000256" key="1">
    <source>
        <dbReference type="ARBA" id="ARBA00022741"/>
    </source>
</evidence>
<dbReference type="Proteomes" id="UP001476950">
    <property type="component" value="Unassembled WGS sequence"/>
</dbReference>
<dbReference type="SUPFAM" id="SSF52540">
    <property type="entry name" value="P-loop containing nucleoside triphosphate hydrolases"/>
    <property type="match status" value="1"/>
</dbReference>
<evidence type="ECO:0000313" key="5">
    <source>
        <dbReference type="EMBL" id="MEP1059602.1"/>
    </source>
</evidence>
<dbReference type="InterPro" id="IPR014818">
    <property type="entry name" value="Phage/plasmid_primase_P4_C"/>
</dbReference>
<dbReference type="InterPro" id="IPR014015">
    <property type="entry name" value="Helicase_SF3_DNA-vir"/>
</dbReference>
<name>A0ABV0KK17_9CYAN</name>
<protein>
    <submittedName>
        <fullName evidence="5">DUF5906 domain-containing protein</fullName>
    </submittedName>
</protein>
<dbReference type="Pfam" id="PF19263">
    <property type="entry name" value="DUF5906"/>
    <property type="match status" value="1"/>
</dbReference>
<keyword evidence="1" id="KW-0547">Nucleotide-binding</keyword>
<feature type="compositionally biased region" description="Polar residues" evidence="3">
    <location>
        <begin position="954"/>
        <end position="965"/>
    </location>
</feature>
<comment type="caution">
    <text evidence="5">The sequence shown here is derived from an EMBL/GenBank/DDBJ whole genome shotgun (WGS) entry which is preliminary data.</text>
</comment>
<dbReference type="SMART" id="SM00885">
    <property type="entry name" value="D5_N"/>
    <property type="match status" value="1"/>
</dbReference>
<dbReference type="InterPro" id="IPR027417">
    <property type="entry name" value="P-loop_NTPase"/>
</dbReference>
<dbReference type="InterPro" id="IPR045455">
    <property type="entry name" value="NrS-1_pol-like_helicase"/>
</dbReference>
<gene>
    <name evidence="5" type="ORF">NDI38_14250</name>
</gene>